<name>A0AC34Q4Y6_9BILA</name>
<evidence type="ECO:0000313" key="2">
    <source>
        <dbReference type="WBParaSite" id="JU765_v2.g1307.t1"/>
    </source>
</evidence>
<protein>
    <submittedName>
        <fullName evidence="2">C2H2-type domain-containing protein</fullName>
    </submittedName>
</protein>
<accession>A0AC34Q4Y6</accession>
<sequence>MTTTGNLRCITCPNETYQTREDLEAHVASSHFHYFPYECEQCRYANFPTEWALRYHYQSVHNETTFYIRYQMSPELLQKRGEMESFINQCLSECDDVSTPSQRNLAFSIDSIFDNHQSTNSISSTEPNFSVPYLGVKPFSIDSIFDNHQSTNSISSTEPSFTVPYLGVKRPANNDIGEPEKKVKKRGKDADRGHTVCQGCRRIIANQSTSMMYHTNFSHLTLPVFTCLPCNRVWTAVSRGDTLKHIRKYHRGDESVIIDRKKEFIDEIKKKCDELFPNRPKRVIHMEGDDEPDNEFHEDIQDDDFDENDTKPEIISEFSATSTVS</sequence>
<reference evidence="2" key="1">
    <citation type="submission" date="2022-11" db="UniProtKB">
        <authorList>
            <consortium name="WormBaseParasite"/>
        </authorList>
    </citation>
    <scope>IDENTIFICATION</scope>
</reference>
<dbReference type="WBParaSite" id="JU765_v2.g1307.t1">
    <property type="protein sequence ID" value="JU765_v2.g1307.t1"/>
    <property type="gene ID" value="JU765_v2.g1307"/>
</dbReference>
<dbReference type="Proteomes" id="UP000887576">
    <property type="component" value="Unplaced"/>
</dbReference>
<organism evidence="1 2">
    <name type="scientific">Panagrolaimus sp. JU765</name>
    <dbReference type="NCBI Taxonomy" id="591449"/>
    <lineage>
        <taxon>Eukaryota</taxon>
        <taxon>Metazoa</taxon>
        <taxon>Ecdysozoa</taxon>
        <taxon>Nematoda</taxon>
        <taxon>Chromadorea</taxon>
        <taxon>Rhabditida</taxon>
        <taxon>Tylenchina</taxon>
        <taxon>Panagrolaimomorpha</taxon>
        <taxon>Panagrolaimoidea</taxon>
        <taxon>Panagrolaimidae</taxon>
        <taxon>Panagrolaimus</taxon>
    </lineage>
</organism>
<proteinExistence type="predicted"/>
<evidence type="ECO:0000313" key="1">
    <source>
        <dbReference type="Proteomes" id="UP000887576"/>
    </source>
</evidence>